<feature type="compositionally biased region" description="Low complexity" evidence="1">
    <location>
        <begin position="1"/>
        <end position="13"/>
    </location>
</feature>
<name>A0AAD7GW98_9AGAR</name>
<feature type="compositionally biased region" description="Pro residues" evidence="1">
    <location>
        <begin position="502"/>
        <end position="513"/>
    </location>
</feature>
<feature type="compositionally biased region" description="Low complexity" evidence="1">
    <location>
        <begin position="60"/>
        <end position="75"/>
    </location>
</feature>
<organism evidence="2 3">
    <name type="scientific">Mycena metata</name>
    <dbReference type="NCBI Taxonomy" id="1033252"/>
    <lineage>
        <taxon>Eukaryota</taxon>
        <taxon>Fungi</taxon>
        <taxon>Dikarya</taxon>
        <taxon>Basidiomycota</taxon>
        <taxon>Agaricomycotina</taxon>
        <taxon>Agaricomycetes</taxon>
        <taxon>Agaricomycetidae</taxon>
        <taxon>Agaricales</taxon>
        <taxon>Marasmiineae</taxon>
        <taxon>Mycenaceae</taxon>
        <taxon>Mycena</taxon>
    </lineage>
</organism>
<dbReference type="EMBL" id="JARKIB010000455">
    <property type="protein sequence ID" value="KAJ7706629.1"/>
    <property type="molecule type" value="Genomic_DNA"/>
</dbReference>
<sequence length="1403" mass="148136">MAAPSASPAHQAAWDTATSGASTATVHGTKISSPSQSISPPSFGTSLAPTSTPPPPAPSPTSTGTPDTSNGSSPPKDFLLSGKLDSLFGLATKLAADFYSYHGELPAGVTLPADASAPIYQLATLKDDLLMSTILPKLAGTEFDHMPLKNVVFTYQNCQIDPSKLAGFYINGDIVFDSSFGAVHDALSTVLGIPNPTLHIQGSLGASSSFNEPLKLSSFTLRGSFPDLVIKPCAELTLSAIAVELLGYDGVRHTSNGTAYDGMCYGFHIVGAMHIGLDQLLDLTFDISDDGAGTLELTATQADSWKGAFGVGGLTLQGFTLHTTLDAKKVMDTFNFTVSATLTAGNTVAPLNGVYNADKTLSVSANFANLGTSGLSDLYEHIHGSPLATPKLSVQIGSATLTIASGSGFSLTIQDLSVEHYTGVNAEVDFSSIGAVAKANLTDNGSGENTLQFNEIEIDKAYIQITFGSKSVDIILGGELRWESFTLDAGVHIYRTAPLVLPPETPAEPPAAPPASSSGEASRDGTQPANSLHWTVFANFVTAANAEQGLPFSTLIPALKGTFLGDVTLENAAFIAASQDDPEFGNFNTTNFPVQQGVQVCAVLGLIKHLSDIMRVGDQPRLVLSAAWSKAYGFALDVLLPSPMQINLGRGIITDPFSLQIRTTSTSPSVVPPTIQLNAGLKIPTANNPDPLHFTFSLAFNALEVTATGELAGYWSDPFGLSPKLSIGPNVLLLLGITFEDALPVPFGFVGGLQIGEVTANVAFEVSDVPSQELLSAEVQNLHITDVVQLAEDFIQKKIPNIPDFMVFKDIKLYICPTGITMGDVVYQRGCQFYADMLIFGQEAQVNVQIDGKAITASSSLDNLMLGALHVTGTDGPKATAQVEINPDKQAGSLNGKITLYDLEIDLDLQFEFKPDPSFHFHFDLNFTTHLKFTVDANMVGKMENIHDLSSVQFHLLVVMQQDILDYVAQSVNAQFKQATQTEESDIDTQKAKVSAAKKVIDQNVKEQQATVDKAYGTWKAKSDAVNNQFKATTDAYNAQVKALQGQLDAATAKYRAGLADAQHKLSAANADRASKMQAAQVQLATAQRDLTNKMGAAQKQLDSATRDMNAKFGDAQKNIDAAQGKVNDIQHQIDDIDGKISKLEHLHGIKAVGKAGLPALYTGKGTLIASMKTAEGILDAAKGVLSSQNYLAAHGVMQAAQGTLTGAQKSGQAAISTAQATVATTDKVTQGTVDAAASSFSQVGKVGPAAIDTASKSLDAYKKAGVVTLNTAKASVDALAKSTEWLAYQSALTGLKAAQSSTHELDLANGALEVAEKGGAGVLQAADYVASHSLTFVDIHYIRIECDFDKAIKGAEFAANVQGNVAGKAFAFDITYDPRKTTEFINNTFQKLLDEVKNSLPH</sequence>
<accession>A0AAD7GW98</accession>
<protein>
    <submittedName>
        <fullName evidence="2">Uncharacterized protein</fullName>
    </submittedName>
</protein>
<feature type="region of interest" description="Disordered" evidence="1">
    <location>
        <begin position="1"/>
        <end position="76"/>
    </location>
</feature>
<evidence type="ECO:0000256" key="1">
    <source>
        <dbReference type="SAM" id="MobiDB-lite"/>
    </source>
</evidence>
<gene>
    <name evidence="2" type="ORF">B0H16DRAFT_1901589</name>
</gene>
<evidence type="ECO:0000313" key="2">
    <source>
        <dbReference type="EMBL" id="KAJ7706629.1"/>
    </source>
</evidence>
<feature type="compositionally biased region" description="Low complexity" evidence="1">
    <location>
        <begin position="31"/>
        <end position="50"/>
    </location>
</feature>
<evidence type="ECO:0000313" key="3">
    <source>
        <dbReference type="Proteomes" id="UP001215598"/>
    </source>
</evidence>
<reference evidence="2" key="1">
    <citation type="submission" date="2023-03" db="EMBL/GenBank/DDBJ databases">
        <title>Massive genome expansion in bonnet fungi (Mycena s.s.) driven by repeated elements and novel gene families across ecological guilds.</title>
        <authorList>
            <consortium name="Lawrence Berkeley National Laboratory"/>
            <person name="Harder C.B."/>
            <person name="Miyauchi S."/>
            <person name="Viragh M."/>
            <person name="Kuo A."/>
            <person name="Thoen E."/>
            <person name="Andreopoulos B."/>
            <person name="Lu D."/>
            <person name="Skrede I."/>
            <person name="Drula E."/>
            <person name="Henrissat B."/>
            <person name="Morin E."/>
            <person name="Kohler A."/>
            <person name="Barry K."/>
            <person name="LaButti K."/>
            <person name="Morin E."/>
            <person name="Salamov A."/>
            <person name="Lipzen A."/>
            <person name="Mereny Z."/>
            <person name="Hegedus B."/>
            <person name="Baldrian P."/>
            <person name="Stursova M."/>
            <person name="Weitz H."/>
            <person name="Taylor A."/>
            <person name="Grigoriev I.V."/>
            <person name="Nagy L.G."/>
            <person name="Martin F."/>
            <person name="Kauserud H."/>
        </authorList>
    </citation>
    <scope>NUCLEOTIDE SEQUENCE</scope>
    <source>
        <strain evidence="2">CBHHK182m</strain>
    </source>
</reference>
<proteinExistence type="predicted"/>
<dbReference type="Proteomes" id="UP001215598">
    <property type="component" value="Unassembled WGS sequence"/>
</dbReference>
<comment type="caution">
    <text evidence="2">The sequence shown here is derived from an EMBL/GenBank/DDBJ whole genome shotgun (WGS) entry which is preliminary data.</text>
</comment>
<feature type="compositionally biased region" description="Polar residues" evidence="1">
    <location>
        <begin position="16"/>
        <end position="26"/>
    </location>
</feature>
<feature type="compositionally biased region" description="Polar residues" evidence="1">
    <location>
        <begin position="516"/>
        <end position="528"/>
    </location>
</feature>
<feature type="region of interest" description="Disordered" evidence="1">
    <location>
        <begin position="502"/>
        <end position="528"/>
    </location>
</feature>
<keyword evidence="3" id="KW-1185">Reference proteome</keyword>